<gene>
    <name evidence="1" type="ORF">ACJMK2_036187</name>
</gene>
<protein>
    <recommendedName>
        <fullName evidence="3">Protein unc-79 homolog</fullName>
    </recommendedName>
</protein>
<evidence type="ECO:0008006" key="3">
    <source>
        <dbReference type="Google" id="ProtNLM"/>
    </source>
</evidence>
<dbReference type="AlphaFoldDB" id="A0ABD3WKI5"/>
<dbReference type="EMBL" id="JBJQND010000006">
    <property type="protein sequence ID" value="KAL3873025.1"/>
    <property type="molecule type" value="Genomic_DNA"/>
</dbReference>
<dbReference type="PANTHER" id="PTHR21696">
    <property type="entry name" value="PROTEIN UNC-79 HOMOLOG"/>
    <property type="match status" value="1"/>
</dbReference>
<dbReference type="InterPro" id="IPR024855">
    <property type="entry name" value="UNC79"/>
</dbReference>
<sequence length="578" mass="65517">MTRSTKLTSKIRNLKDYHSRIINNVIPQPTGIDAANTLKYFSQTLLSILKDVPNIPAESYGPRQRDSVRLSIFPNLNYSGLYHAVLNMIDLVPIVQIGQLELGEAVLNVLGCLVPFLEHELLDSLPYTVASTLAIFPPTLHKDTIDLLCSNLLPMTLGFDGCVEPSYASESAAAIITMVFQHTDNGSYHSQILECFMSIKRDIIKDILSIIAYGPPSARAPAANLLFYYWPQLNPSLSDRRGIHYKYSAWPPVLCQRENCVNSGNCQAVKMCLNPALAIHSRDKPPPLYICSDCADVLRKDHSEYMMDILLPMSHVSTICENKNCKSKNNATLSTCFSIECACFNGNRPIRYCQNCHEVHHASQQGIRHVYHLSIPVIWSCTPEMQRYLMDAIISLLKEAQPLESKRSLEMGEELRHRIGEEDDMFEVEDAGERKLLSRYGIWLLVELCKPKDDIPIEILGRLLGMLFQWFDATAYLPDDNVGNALERLKSEYITNWLKEVNKSHLEVIVSCLLPHPVEYARVGGFWDTLATRTTQIKEGLNCFFCLVPYDIITFQVNNTGFRLIQNILLTFFLTVIY</sequence>
<reference evidence="1 2" key="1">
    <citation type="submission" date="2024-11" db="EMBL/GenBank/DDBJ databases">
        <title>Chromosome-level genome assembly of the freshwater bivalve Anodonta woodiana.</title>
        <authorList>
            <person name="Chen X."/>
        </authorList>
    </citation>
    <scope>NUCLEOTIDE SEQUENCE [LARGE SCALE GENOMIC DNA]</scope>
    <source>
        <strain evidence="1">MN2024</strain>
        <tissue evidence="1">Gills</tissue>
    </source>
</reference>
<dbReference type="PANTHER" id="PTHR21696:SF2">
    <property type="entry name" value="PROTEIN UNC-79 HOMOLOG"/>
    <property type="match status" value="1"/>
</dbReference>
<name>A0ABD3WKI5_SINWO</name>
<keyword evidence="2" id="KW-1185">Reference proteome</keyword>
<dbReference type="Proteomes" id="UP001634394">
    <property type="component" value="Unassembled WGS sequence"/>
</dbReference>
<proteinExistence type="predicted"/>
<dbReference type="Pfam" id="PF14776">
    <property type="entry name" value="UNC-79"/>
    <property type="match status" value="1"/>
</dbReference>
<accession>A0ABD3WKI5</accession>
<evidence type="ECO:0000313" key="1">
    <source>
        <dbReference type="EMBL" id="KAL3873025.1"/>
    </source>
</evidence>
<organism evidence="1 2">
    <name type="scientific">Sinanodonta woodiana</name>
    <name type="common">Chinese pond mussel</name>
    <name type="synonym">Anodonta woodiana</name>
    <dbReference type="NCBI Taxonomy" id="1069815"/>
    <lineage>
        <taxon>Eukaryota</taxon>
        <taxon>Metazoa</taxon>
        <taxon>Spiralia</taxon>
        <taxon>Lophotrochozoa</taxon>
        <taxon>Mollusca</taxon>
        <taxon>Bivalvia</taxon>
        <taxon>Autobranchia</taxon>
        <taxon>Heteroconchia</taxon>
        <taxon>Palaeoheterodonta</taxon>
        <taxon>Unionida</taxon>
        <taxon>Unionoidea</taxon>
        <taxon>Unionidae</taxon>
        <taxon>Unioninae</taxon>
        <taxon>Sinanodonta</taxon>
    </lineage>
</organism>
<comment type="caution">
    <text evidence="1">The sequence shown here is derived from an EMBL/GenBank/DDBJ whole genome shotgun (WGS) entry which is preliminary data.</text>
</comment>
<evidence type="ECO:0000313" key="2">
    <source>
        <dbReference type="Proteomes" id="UP001634394"/>
    </source>
</evidence>